<feature type="compositionally biased region" description="Low complexity" evidence="8">
    <location>
        <begin position="660"/>
        <end position="674"/>
    </location>
</feature>
<dbReference type="PANTHER" id="PTHR46510">
    <property type="entry name" value="BROMODOMAIN ADJACENT TO ZINC FINGER DOMAIN PROTEIN 1A"/>
    <property type="match status" value="1"/>
</dbReference>
<dbReference type="InterPro" id="IPR013083">
    <property type="entry name" value="Znf_RING/FYVE/PHD"/>
</dbReference>
<dbReference type="CDD" id="cd15489">
    <property type="entry name" value="PHD_SF"/>
    <property type="match status" value="1"/>
</dbReference>
<feature type="region of interest" description="Disordered" evidence="8">
    <location>
        <begin position="288"/>
        <end position="381"/>
    </location>
</feature>
<dbReference type="PROSITE" id="PS50827">
    <property type="entry name" value="DDT"/>
    <property type="match status" value="1"/>
</dbReference>
<evidence type="ECO:0000256" key="7">
    <source>
        <dbReference type="PROSITE-ProRule" id="PRU00475"/>
    </source>
</evidence>
<sequence>MPLLGKEEFCLKSLPDNLSPDEQVFYCQITGEAFLSYDEYFERQFLYSSLLWTCSLTGRTGLTYSEALKSEQESQALVSSIPIVLQKVMLHLMTYMNNFSTNVTLSILIEYTNLRYFIGEHVQISPKNKNKRINGIIRDVIPPENYENTSSIAYGIDPLAYNYRVECIDQHDENECIVIPAARISRSKFLLTREKIRLFLKQHLAPKNGRYQALSIKAESLQKFGVDQSSWEDMFKGPTPNFSDDTLIVKALSRQRYSEEFNSHNHDSLNVNDENRENENLIQVLKKKSNLLSSQKQKLKRREAKQSNSSNIKESNDGGKRKYRKNLKKDNKLKRQNLKNKSGKSSRKKRTTPDAADSNETQDSKSSKQKDNEKDLKNRERECRKQYEEDLKNWAEKRDDFLCDDLLPLPSVTPIECDISPELIGDALVIIDFLNVFHEFLAFEPNTFPSHLTFDYFIKILQDNNVNTRTGIADLIMAILRTIFQSNRKDSHDGNDDLKIQENNNEDFDIFNADNDEESTASQVNCFANHFVTTYFSTLEQLARLQMDSFTVTEILRIYILKTRNFDGKRTTKICPDDMALVMHLATQTIFELNHSDRIKILKILLNDVVVQVADIRQKIESSMDDMVKLKIQMRHLNASYTRWLRENPIRQRMRKKKSSSNSNNDDQQQQQTELETELTKEEKEQYKKDKAEKEKKMKDDIAELKAKIRRLSAFCRSRPLGIDRRYRKYWIFDSIPGLFVEHSVHDEHDPNTCFDNPVPVAKPILNDYLANAKRRKKKTTAIPIVEAEMENVVEQNIDRCSGNPTTCKVHGSMFMTTAPLWSFYTKEQFDTLMDSLNSRGFRESELKNALAIEKQSILNDHLAEFDPFIFNRNYIPSPVIEIVEHEMNDDVNPVRKSERLQISDRATVTNKRRSTRSEFRLEYSDQTPVEVFDVNFQNQLAIFEDNIFNGCFCSFSITDRDEWYHGLNRTYCQDKINSLQMLTEKLASLARSIRPFCLMPPLSVYPESTMSSPSEKENIDNNQTMKFRVPMLSEKWLDVLKVPDSSELTEFESSYGITNHSQLFLNLYIFERSLNWEMSALKTANKCGICRRKANDEMILCDFCNRGYHIYCLTPPISSVNEIEGDWYCPKCLPRSPSDHESSNNKKAAQTIKIEVEAIDQQQTEQLSPPISNSKINQQPVNESLLERCKSCRKHIFDSFSEVSCKTCGECFHLRCVNLVRVPRSWNCAVCNEKEHCDEQYNNPHNDNDNSELRRSQRKRKPNHYHEFEPNDDQYHHQSTTNNHLKSRRCSDGQNSEYHRIIVK</sequence>
<dbReference type="Pfam" id="PF00628">
    <property type="entry name" value="PHD"/>
    <property type="match status" value="1"/>
</dbReference>
<keyword evidence="4" id="KW-0862">Zinc</keyword>
<gene>
    <name evidence="12" type="primary">BAZ1A</name>
    <name evidence="12" type="ORF">DERF_008888</name>
</gene>
<keyword evidence="2" id="KW-0479">Metal-binding</keyword>
<name>A0A922I1T2_DERFA</name>
<feature type="compositionally biased region" description="Basic and acidic residues" evidence="8">
    <location>
        <begin position="1265"/>
        <end position="1277"/>
    </location>
</feature>
<evidence type="ECO:0000256" key="8">
    <source>
        <dbReference type="SAM" id="MobiDB-lite"/>
    </source>
</evidence>
<feature type="domain" description="WAC" evidence="11">
    <location>
        <begin position="22"/>
        <end position="129"/>
    </location>
</feature>
<dbReference type="GO" id="GO:0031445">
    <property type="term" value="P:regulation of heterochromatin formation"/>
    <property type="evidence" value="ECO:0007669"/>
    <property type="project" value="TreeGrafter"/>
</dbReference>
<dbReference type="GO" id="GO:0006355">
    <property type="term" value="P:regulation of DNA-templated transcription"/>
    <property type="evidence" value="ECO:0007669"/>
    <property type="project" value="TreeGrafter"/>
</dbReference>
<feature type="compositionally biased region" description="Basic and acidic residues" evidence="8">
    <location>
        <begin position="1247"/>
        <end position="1256"/>
    </location>
</feature>
<dbReference type="GO" id="GO:0000228">
    <property type="term" value="C:nuclear chromosome"/>
    <property type="evidence" value="ECO:0007669"/>
    <property type="project" value="TreeGrafter"/>
</dbReference>
<evidence type="ECO:0000256" key="4">
    <source>
        <dbReference type="ARBA" id="ARBA00022833"/>
    </source>
</evidence>
<dbReference type="PROSITE" id="PS01359">
    <property type="entry name" value="ZF_PHD_1"/>
    <property type="match status" value="1"/>
</dbReference>
<evidence type="ECO:0000256" key="2">
    <source>
        <dbReference type="ARBA" id="ARBA00022723"/>
    </source>
</evidence>
<feature type="compositionally biased region" description="Basic residues" evidence="8">
    <location>
        <begin position="321"/>
        <end position="350"/>
    </location>
</feature>
<accession>A0A922I1T2</accession>
<evidence type="ECO:0000313" key="13">
    <source>
        <dbReference type="Proteomes" id="UP000790347"/>
    </source>
</evidence>
<dbReference type="Proteomes" id="UP000790347">
    <property type="component" value="Unassembled WGS sequence"/>
</dbReference>
<dbReference type="OrthoDB" id="332390at2759"/>
<organism evidence="12 13">
    <name type="scientific">Dermatophagoides farinae</name>
    <name type="common">American house dust mite</name>
    <dbReference type="NCBI Taxonomy" id="6954"/>
    <lineage>
        <taxon>Eukaryota</taxon>
        <taxon>Metazoa</taxon>
        <taxon>Ecdysozoa</taxon>
        <taxon>Arthropoda</taxon>
        <taxon>Chelicerata</taxon>
        <taxon>Arachnida</taxon>
        <taxon>Acari</taxon>
        <taxon>Acariformes</taxon>
        <taxon>Sarcoptiformes</taxon>
        <taxon>Astigmata</taxon>
        <taxon>Psoroptidia</taxon>
        <taxon>Analgoidea</taxon>
        <taxon>Pyroglyphidae</taxon>
        <taxon>Dermatophagoidinae</taxon>
        <taxon>Dermatophagoides</taxon>
    </lineage>
</organism>
<dbReference type="Gene3D" id="3.30.40.10">
    <property type="entry name" value="Zinc/RING finger domain, C3HC4 (zinc finger)"/>
    <property type="match status" value="1"/>
</dbReference>
<dbReference type="InterPro" id="IPR018501">
    <property type="entry name" value="DDT_dom"/>
</dbReference>
<keyword evidence="5 7" id="KW-0539">Nucleus</keyword>
<dbReference type="GO" id="GO:0006338">
    <property type="term" value="P:chromatin remodeling"/>
    <property type="evidence" value="ECO:0007669"/>
    <property type="project" value="InterPro"/>
</dbReference>
<dbReference type="PROSITE" id="PS50016">
    <property type="entry name" value="ZF_PHD_2"/>
    <property type="match status" value="1"/>
</dbReference>
<dbReference type="PANTHER" id="PTHR46510:SF1">
    <property type="entry name" value="BROMODOMAIN ADJACENT TO ZINC FINGER DOMAIN PROTEIN 1A"/>
    <property type="match status" value="1"/>
</dbReference>
<feature type="domain" description="PHD-type" evidence="9">
    <location>
        <begin position="1085"/>
        <end position="1136"/>
    </location>
</feature>
<dbReference type="GO" id="GO:0008623">
    <property type="term" value="C:CHRAC"/>
    <property type="evidence" value="ECO:0007669"/>
    <property type="project" value="TreeGrafter"/>
</dbReference>
<dbReference type="PROSITE" id="PS51136">
    <property type="entry name" value="WAC"/>
    <property type="match status" value="1"/>
</dbReference>
<dbReference type="Pfam" id="PF02791">
    <property type="entry name" value="DDT"/>
    <property type="match status" value="1"/>
</dbReference>
<evidence type="ECO:0000259" key="10">
    <source>
        <dbReference type="PROSITE" id="PS50827"/>
    </source>
</evidence>
<dbReference type="Pfam" id="PF15613">
    <property type="entry name" value="WSD"/>
    <property type="match status" value="1"/>
</dbReference>
<feature type="region of interest" description="Disordered" evidence="8">
    <location>
        <begin position="652"/>
        <end position="698"/>
    </location>
</feature>
<proteinExistence type="predicted"/>
<feature type="compositionally biased region" description="Basic and acidic residues" evidence="8">
    <location>
        <begin position="362"/>
        <end position="381"/>
    </location>
</feature>
<comment type="subcellular location">
    <subcellularLocation>
        <location evidence="1 7">Nucleus</location>
    </subcellularLocation>
</comment>
<dbReference type="InterPro" id="IPR011011">
    <property type="entry name" value="Znf_FYVE_PHD"/>
</dbReference>
<evidence type="ECO:0000259" key="11">
    <source>
        <dbReference type="PROSITE" id="PS51136"/>
    </source>
</evidence>
<dbReference type="EMBL" id="ASGP02000003">
    <property type="protein sequence ID" value="KAH9518298.1"/>
    <property type="molecule type" value="Genomic_DNA"/>
</dbReference>
<dbReference type="InterPro" id="IPR001965">
    <property type="entry name" value="Znf_PHD"/>
</dbReference>
<evidence type="ECO:0000259" key="9">
    <source>
        <dbReference type="PROSITE" id="PS50016"/>
    </source>
</evidence>
<comment type="caution">
    <text evidence="12">The sequence shown here is derived from an EMBL/GenBank/DDBJ whole genome shotgun (WGS) entry which is preliminary data.</text>
</comment>
<feature type="domain" description="DDT" evidence="10">
    <location>
        <begin position="421"/>
        <end position="489"/>
    </location>
</feature>
<evidence type="ECO:0000256" key="1">
    <source>
        <dbReference type="ARBA" id="ARBA00004123"/>
    </source>
</evidence>
<evidence type="ECO:0000256" key="3">
    <source>
        <dbReference type="ARBA" id="ARBA00022771"/>
    </source>
</evidence>
<evidence type="ECO:0000256" key="6">
    <source>
        <dbReference type="PROSITE-ProRule" id="PRU00146"/>
    </source>
</evidence>
<feature type="compositionally biased region" description="Basic and acidic residues" evidence="8">
    <location>
        <begin position="678"/>
        <end position="698"/>
    </location>
</feature>
<keyword evidence="13" id="KW-1185">Reference proteome</keyword>
<dbReference type="GO" id="GO:0045740">
    <property type="term" value="P:positive regulation of DNA replication"/>
    <property type="evidence" value="ECO:0007669"/>
    <property type="project" value="TreeGrafter"/>
</dbReference>
<dbReference type="SUPFAM" id="SSF57903">
    <property type="entry name" value="FYVE/PHD zinc finger"/>
    <property type="match status" value="2"/>
</dbReference>
<dbReference type="InterPro" id="IPR047171">
    <property type="entry name" value="BAZ1A"/>
</dbReference>
<dbReference type="InterPro" id="IPR019787">
    <property type="entry name" value="Znf_PHD-finger"/>
</dbReference>
<dbReference type="InterPro" id="IPR013136">
    <property type="entry name" value="WSTF_Acf1_Cbp146"/>
</dbReference>
<evidence type="ECO:0000256" key="5">
    <source>
        <dbReference type="ARBA" id="ARBA00023242"/>
    </source>
</evidence>
<dbReference type="SMART" id="SM00249">
    <property type="entry name" value="PHD"/>
    <property type="match status" value="2"/>
</dbReference>
<keyword evidence="3 6" id="KW-0863">Zinc-finger</keyword>
<reference evidence="12" key="1">
    <citation type="submission" date="2013-05" db="EMBL/GenBank/DDBJ databases">
        <authorList>
            <person name="Yim A.K.Y."/>
            <person name="Chan T.F."/>
            <person name="Ji K.M."/>
            <person name="Liu X.Y."/>
            <person name="Zhou J.W."/>
            <person name="Li R.Q."/>
            <person name="Yang K.Y."/>
            <person name="Li J."/>
            <person name="Li M."/>
            <person name="Law P.T.W."/>
            <person name="Wu Y.L."/>
            <person name="Cai Z.L."/>
            <person name="Qin H."/>
            <person name="Bao Y."/>
            <person name="Leung R.K.K."/>
            <person name="Ng P.K.S."/>
            <person name="Zou J."/>
            <person name="Zhong X.J."/>
            <person name="Ran P.X."/>
            <person name="Zhong N.S."/>
            <person name="Liu Z.G."/>
            <person name="Tsui S.K.W."/>
        </authorList>
    </citation>
    <scope>NUCLEOTIDE SEQUENCE</scope>
    <source>
        <strain evidence="12">Derf</strain>
        <tissue evidence="12">Whole organism</tissue>
    </source>
</reference>
<protein>
    <submittedName>
        <fullName evidence="12">Bromodomain adjacent to zinc finger domain protein 1A</fullName>
    </submittedName>
</protein>
<dbReference type="InterPro" id="IPR019786">
    <property type="entry name" value="Zinc_finger_PHD-type_CS"/>
</dbReference>
<feature type="region of interest" description="Disordered" evidence="8">
    <location>
        <begin position="1240"/>
        <end position="1305"/>
    </location>
</feature>
<reference evidence="12" key="2">
    <citation type="journal article" date="2022" name="Res Sq">
        <title>Comparative Genomics Reveals Insights into the Divergent Evolution of Astigmatic Mites and Household Pest Adaptations.</title>
        <authorList>
            <person name="Xiong Q."/>
            <person name="Wan A.T.-Y."/>
            <person name="Liu X.-Y."/>
            <person name="Fung C.S.-H."/>
            <person name="Xiao X."/>
            <person name="Malainual N."/>
            <person name="Hou J."/>
            <person name="Wang L."/>
            <person name="Wang M."/>
            <person name="Yang K."/>
            <person name="Cui Y."/>
            <person name="Leung E."/>
            <person name="Nong W."/>
            <person name="Shin S.-K."/>
            <person name="Au S."/>
            <person name="Jeong K.Y."/>
            <person name="Chew F.T."/>
            <person name="Hui J."/>
            <person name="Leung T.F."/>
            <person name="Tungtrongchitr A."/>
            <person name="Zhong N."/>
            <person name="Liu Z."/>
            <person name="Tsui S."/>
        </authorList>
    </citation>
    <scope>NUCLEOTIDE SEQUENCE</scope>
    <source>
        <strain evidence="12">Derf</strain>
        <tissue evidence="12">Whole organism</tissue>
    </source>
</reference>
<dbReference type="Pfam" id="PF10537">
    <property type="entry name" value="WAC_Acf1_DNA_bd"/>
    <property type="match status" value="1"/>
</dbReference>
<dbReference type="InterPro" id="IPR028941">
    <property type="entry name" value="WHIM2_dom"/>
</dbReference>
<dbReference type="GO" id="GO:0008270">
    <property type="term" value="F:zinc ion binding"/>
    <property type="evidence" value="ECO:0007669"/>
    <property type="project" value="UniProtKB-KW"/>
</dbReference>
<dbReference type="GO" id="GO:0003677">
    <property type="term" value="F:DNA binding"/>
    <property type="evidence" value="ECO:0007669"/>
    <property type="project" value="TreeGrafter"/>
</dbReference>
<evidence type="ECO:0000313" key="12">
    <source>
        <dbReference type="EMBL" id="KAH9518298.1"/>
    </source>
</evidence>